<accession>A0A2J8NC39</accession>
<dbReference type="Proteomes" id="UP000236370">
    <property type="component" value="Unassembled WGS sequence"/>
</dbReference>
<proteinExistence type="predicted"/>
<gene>
    <name evidence="1" type="ORF">CK820_G0012347</name>
</gene>
<sequence length="32" mass="3402">NFTNLFGQPLVCLLSPTAYPKALQGTGSRHVA</sequence>
<protein>
    <submittedName>
        <fullName evidence="1">SCAI isoform 7</fullName>
    </submittedName>
</protein>
<dbReference type="EMBL" id="NBAG03000232">
    <property type="protein sequence ID" value="PNI69318.1"/>
    <property type="molecule type" value="Genomic_DNA"/>
</dbReference>
<organism evidence="1 2">
    <name type="scientific">Pan troglodytes</name>
    <name type="common">Chimpanzee</name>
    <dbReference type="NCBI Taxonomy" id="9598"/>
    <lineage>
        <taxon>Eukaryota</taxon>
        <taxon>Metazoa</taxon>
        <taxon>Chordata</taxon>
        <taxon>Craniata</taxon>
        <taxon>Vertebrata</taxon>
        <taxon>Euteleostomi</taxon>
        <taxon>Mammalia</taxon>
        <taxon>Eutheria</taxon>
        <taxon>Euarchontoglires</taxon>
        <taxon>Primates</taxon>
        <taxon>Haplorrhini</taxon>
        <taxon>Catarrhini</taxon>
        <taxon>Hominidae</taxon>
        <taxon>Pan</taxon>
    </lineage>
</organism>
<name>A0A2J8NC39_PANTR</name>
<reference evidence="1 2" key="1">
    <citation type="submission" date="2017-12" db="EMBL/GenBank/DDBJ databases">
        <title>High-resolution comparative analysis of great ape genomes.</title>
        <authorList>
            <person name="Pollen A."/>
            <person name="Hastie A."/>
            <person name="Hormozdiari F."/>
            <person name="Dougherty M."/>
            <person name="Liu R."/>
            <person name="Chaisson M."/>
            <person name="Hoppe E."/>
            <person name="Hill C."/>
            <person name="Pang A."/>
            <person name="Hillier L."/>
            <person name="Baker C."/>
            <person name="Armstrong J."/>
            <person name="Shendure J."/>
            <person name="Paten B."/>
            <person name="Wilson R."/>
            <person name="Chao H."/>
            <person name="Schneider V."/>
            <person name="Ventura M."/>
            <person name="Kronenberg Z."/>
            <person name="Murali S."/>
            <person name="Gordon D."/>
            <person name="Cantsilieris S."/>
            <person name="Munson K."/>
            <person name="Nelson B."/>
            <person name="Raja A."/>
            <person name="Underwood J."/>
            <person name="Diekhans M."/>
            <person name="Fiddes I."/>
            <person name="Haussler D."/>
            <person name="Eichler E."/>
        </authorList>
    </citation>
    <scope>NUCLEOTIDE SEQUENCE [LARGE SCALE GENOMIC DNA]</scope>
    <source>
        <strain evidence="1">Yerkes chimp pedigree #C0471</strain>
    </source>
</reference>
<evidence type="ECO:0000313" key="1">
    <source>
        <dbReference type="EMBL" id="PNI69318.1"/>
    </source>
</evidence>
<evidence type="ECO:0000313" key="2">
    <source>
        <dbReference type="Proteomes" id="UP000236370"/>
    </source>
</evidence>
<comment type="caution">
    <text evidence="1">The sequence shown here is derived from an EMBL/GenBank/DDBJ whole genome shotgun (WGS) entry which is preliminary data.</text>
</comment>
<dbReference type="AlphaFoldDB" id="A0A2J8NC39"/>
<feature type="non-terminal residue" evidence="1">
    <location>
        <position position="1"/>
    </location>
</feature>